<accession>A0ACC1NM16</accession>
<evidence type="ECO:0000313" key="2">
    <source>
        <dbReference type="Proteomes" id="UP001143910"/>
    </source>
</evidence>
<evidence type="ECO:0000313" key="1">
    <source>
        <dbReference type="EMBL" id="KAJ2979954.1"/>
    </source>
</evidence>
<protein>
    <submittedName>
        <fullName evidence="1">Uncharacterized protein</fullName>
    </submittedName>
</protein>
<dbReference type="EMBL" id="JANJQO010000239">
    <property type="protein sequence ID" value="KAJ2979954.1"/>
    <property type="molecule type" value="Genomic_DNA"/>
</dbReference>
<name>A0ACC1NM16_9HYPO</name>
<gene>
    <name evidence="1" type="ORF">NQ176_g2937</name>
</gene>
<organism evidence="1 2">
    <name type="scientific">Zarea fungicola</name>
    <dbReference type="NCBI Taxonomy" id="93591"/>
    <lineage>
        <taxon>Eukaryota</taxon>
        <taxon>Fungi</taxon>
        <taxon>Dikarya</taxon>
        <taxon>Ascomycota</taxon>
        <taxon>Pezizomycotina</taxon>
        <taxon>Sordariomycetes</taxon>
        <taxon>Hypocreomycetidae</taxon>
        <taxon>Hypocreales</taxon>
        <taxon>Cordycipitaceae</taxon>
        <taxon>Zarea</taxon>
    </lineage>
</organism>
<keyword evidence="2" id="KW-1185">Reference proteome</keyword>
<proteinExistence type="predicted"/>
<sequence>MGNQQDRVQQLVSEAMCSPPSERVPCIGLQFVSQNGESIAEAYGGSVLASDPKAKQVNRDSVFWTASATKLVTAMAFLQCLEKSNIDIHSAEFVDTLLPELKTLKVLRGFTADGSPILEDQQTPITSRMLITHQAGMTYTFLNENLWRYVGHDYTKDENHDGTIKGYMHPLISQPGSGFVYSTGHDWIGILIERHTGMKLGDYCKKHIFDPLGLENISFMPSHDMLSNLISMHVRLANGDVRERKHLMRAAYGPNTGDDHQQSGGGGIFSTLPDFCQILATILNDGLCAKTQSRILQKKSVDLLLTNQIEDFNIRYGNKEMPAANYEMVRPLPEPARPELLPNRGFGFGVSLEGDGLERAYGVGLANTFWSLDREKGVAGIISSSIIPLNEPVVLDVWKQAQEIMYSRS</sequence>
<dbReference type="Proteomes" id="UP001143910">
    <property type="component" value="Unassembled WGS sequence"/>
</dbReference>
<reference evidence="1" key="1">
    <citation type="submission" date="2022-08" db="EMBL/GenBank/DDBJ databases">
        <title>Genome Sequence of Lecanicillium fungicola.</title>
        <authorList>
            <person name="Buettner E."/>
        </authorList>
    </citation>
    <scope>NUCLEOTIDE SEQUENCE</scope>
    <source>
        <strain evidence="1">Babe33</strain>
    </source>
</reference>
<comment type="caution">
    <text evidence="1">The sequence shown here is derived from an EMBL/GenBank/DDBJ whole genome shotgun (WGS) entry which is preliminary data.</text>
</comment>